<dbReference type="PANTHER" id="PTHR21119:SF8">
    <property type="entry name" value="PHOSPHOLIPID TRANSFER PROTEIN C2CD2L"/>
    <property type="match status" value="1"/>
</dbReference>
<dbReference type="GO" id="GO:0035774">
    <property type="term" value="P:positive regulation of insulin secretion involved in cellular response to glucose stimulus"/>
    <property type="evidence" value="ECO:0007669"/>
    <property type="project" value="TreeGrafter"/>
</dbReference>
<feature type="domain" description="Synaptotagmin-like mitochondrial and lipid-binding" evidence="3">
    <location>
        <begin position="130"/>
        <end position="269"/>
    </location>
</feature>
<dbReference type="PANTHER" id="PTHR21119">
    <property type="entry name" value="C2 DOMAIN-CONTAINING PROTEIN"/>
    <property type="match status" value="1"/>
</dbReference>
<evidence type="ECO:0000313" key="4">
    <source>
        <dbReference type="EMBL" id="KAG9348268.1"/>
    </source>
</evidence>
<reference evidence="4" key="1">
    <citation type="thesis" date="2021" institute="BYU ScholarsArchive" country="Provo, UT, USA">
        <title>Applications of and Algorithms for Genome Assembly and Genomic Analyses with an Emphasis on Marine Teleosts.</title>
        <authorList>
            <person name="Pickett B.D."/>
        </authorList>
    </citation>
    <scope>NUCLEOTIDE SEQUENCE</scope>
    <source>
        <strain evidence="4">HI-2016</strain>
    </source>
</reference>
<organism evidence="4 5">
    <name type="scientific">Albula glossodonta</name>
    <name type="common">roundjaw bonefish</name>
    <dbReference type="NCBI Taxonomy" id="121402"/>
    <lineage>
        <taxon>Eukaryota</taxon>
        <taxon>Metazoa</taxon>
        <taxon>Chordata</taxon>
        <taxon>Craniata</taxon>
        <taxon>Vertebrata</taxon>
        <taxon>Euteleostomi</taxon>
        <taxon>Actinopterygii</taxon>
        <taxon>Neopterygii</taxon>
        <taxon>Teleostei</taxon>
        <taxon>Albuliformes</taxon>
        <taxon>Albulidae</taxon>
        <taxon>Albula</taxon>
    </lineage>
</organism>
<evidence type="ECO:0000256" key="1">
    <source>
        <dbReference type="SAM" id="MobiDB-lite"/>
    </source>
</evidence>
<feature type="region of interest" description="Disordered" evidence="1">
    <location>
        <begin position="641"/>
        <end position="704"/>
    </location>
</feature>
<proteinExistence type="predicted"/>
<accession>A0A8T2PFL2</accession>
<dbReference type="AlphaFoldDB" id="A0A8T2PFL2"/>
<feature type="compositionally biased region" description="Polar residues" evidence="1">
    <location>
        <begin position="695"/>
        <end position="704"/>
    </location>
</feature>
<feature type="transmembrane region" description="Helical" evidence="2">
    <location>
        <begin position="41"/>
        <end position="62"/>
    </location>
</feature>
<dbReference type="GO" id="GO:0035091">
    <property type="term" value="F:phosphatidylinositol binding"/>
    <property type="evidence" value="ECO:0007669"/>
    <property type="project" value="TreeGrafter"/>
</dbReference>
<feature type="region of interest" description="Disordered" evidence="1">
    <location>
        <begin position="569"/>
        <end position="621"/>
    </location>
</feature>
<dbReference type="InterPro" id="IPR039934">
    <property type="entry name" value="C2CD2/C2CD2L"/>
</dbReference>
<evidence type="ECO:0000313" key="5">
    <source>
        <dbReference type="Proteomes" id="UP000824540"/>
    </source>
</evidence>
<evidence type="ECO:0000256" key="2">
    <source>
        <dbReference type="SAM" id="Phobius"/>
    </source>
</evidence>
<keyword evidence="2" id="KW-0472">Membrane</keyword>
<gene>
    <name evidence="4" type="ORF">JZ751_002003</name>
</gene>
<name>A0A8T2PFL2_9TELE</name>
<dbReference type="Pfam" id="PF18696">
    <property type="entry name" value="SMP_C2CD2L"/>
    <property type="match status" value="1"/>
</dbReference>
<comment type="caution">
    <text evidence="4">The sequence shown here is derived from an EMBL/GenBank/DDBJ whole genome shotgun (WGS) entry which is preliminary data.</text>
</comment>
<keyword evidence="2" id="KW-1133">Transmembrane helix</keyword>
<dbReference type="Proteomes" id="UP000824540">
    <property type="component" value="Unassembled WGS sequence"/>
</dbReference>
<evidence type="ECO:0000259" key="3">
    <source>
        <dbReference type="Pfam" id="PF18696"/>
    </source>
</evidence>
<dbReference type="EMBL" id="JAFBMS010000011">
    <property type="protein sequence ID" value="KAG9348268.1"/>
    <property type="molecule type" value="Genomic_DNA"/>
</dbReference>
<feature type="compositionally biased region" description="Polar residues" evidence="1">
    <location>
        <begin position="574"/>
        <end position="586"/>
    </location>
</feature>
<feature type="compositionally biased region" description="Basic residues" evidence="1">
    <location>
        <begin position="666"/>
        <end position="689"/>
    </location>
</feature>
<dbReference type="GO" id="GO:0098592">
    <property type="term" value="C:cytoplasmic side of apical plasma membrane"/>
    <property type="evidence" value="ECO:0007669"/>
    <property type="project" value="TreeGrafter"/>
</dbReference>
<dbReference type="InterPro" id="IPR040885">
    <property type="entry name" value="SMP_C2CD2L"/>
</dbReference>
<dbReference type="GO" id="GO:0008526">
    <property type="term" value="F:phosphatidylinositol transfer activity"/>
    <property type="evidence" value="ECO:0007669"/>
    <property type="project" value="TreeGrafter"/>
</dbReference>
<dbReference type="OrthoDB" id="9942148at2759"/>
<keyword evidence="2" id="KW-0812">Transmembrane</keyword>
<keyword evidence="5" id="KW-1185">Reference proteome</keyword>
<protein>
    <recommendedName>
        <fullName evidence="3">Synaptotagmin-like mitochondrial and lipid-binding domain-containing protein</fullName>
    </recommendedName>
</protein>
<sequence length="704" mass="76806">MASLMDLESEGECSGGGSVRPRSGTTPYPPMNTAETMFEDIGWMLLVAVFLVSVLTVLVWLVQYIIGRWNAGAVAWVLPRNLKPQVLARGVWVSLRKLRFGRDAGARDSVGAKGVLSSLFSFRSFRENYARAWIRALNEQACRHGSSIQITFEDSLHLLPSASIRQVLQCDCSVDMVTFPLTVTQQSPAAVSMDMYQVTIAPVQAQVMVCLEEVEEEGLLVSWSFSEQPQLSLSVTPCRVKQEGCEEKVDINMIEDLVENAIVNTHPAMMVNLKACISDPTSPGKRQSLRRGSLAGGAPVQRILVRQLTASGLSRGGGQFGRLGELCCVLDLDPPTQEARSSFLPSPFRPGGEMEWSEDMALDLDADTKELRVRLVERNSAGENFLPGHASLPLDLLRRTPIGRQVLSVNTGPGIPPTATVAMELLFQEPGNIHRLCDDSQPRLPPNHAQKVEKEHNPMPQDEREIMAPSAQTQLYLDCRPSSPSCSPHRVELAERAREPCRNFSPPTGLKIPLSNGLDPVDDTAIRHLSMKRASSKRGNAVIAAGSKAPTAAEESACLIGCTASGLQGEHSPGPNNCDQSDSQKAGLQDSDDAVYSGNSERPSTDDVESETGSTGALETRSLKDHKVGFLRSGTKLLFRRKAQQKDSSLSRSHEDVSNMSQGSVTRKKSGSFSRRLIKRFSFRSRSKSKTSTSDNETPTTAHD</sequence>
<feature type="region of interest" description="Disordered" evidence="1">
    <location>
        <begin position="1"/>
        <end position="28"/>
    </location>
</feature>